<evidence type="ECO:0000313" key="3">
    <source>
        <dbReference type="Proteomes" id="UP000886595"/>
    </source>
</evidence>
<accession>A0A8X7PX37</accession>
<organism evidence="2 3">
    <name type="scientific">Brassica carinata</name>
    <name type="common">Ethiopian mustard</name>
    <name type="synonym">Abyssinian cabbage</name>
    <dbReference type="NCBI Taxonomy" id="52824"/>
    <lineage>
        <taxon>Eukaryota</taxon>
        <taxon>Viridiplantae</taxon>
        <taxon>Streptophyta</taxon>
        <taxon>Embryophyta</taxon>
        <taxon>Tracheophyta</taxon>
        <taxon>Spermatophyta</taxon>
        <taxon>Magnoliopsida</taxon>
        <taxon>eudicotyledons</taxon>
        <taxon>Gunneridae</taxon>
        <taxon>Pentapetalae</taxon>
        <taxon>rosids</taxon>
        <taxon>malvids</taxon>
        <taxon>Brassicales</taxon>
        <taxon>Brassicaceae</taxon>
        <taxon>Brassiceae</taxon>
        <taxon>Brassica</taxon>
    </lineage>
</organism>
<dbReference type="AlphaFoldDB" id="A0A8X7PX37"/>
<dbReference type="InterPro" id="IPR026960">
    <property type="entry name" value="RVT-Znf"/>
</dbReference>
<name>A0A8X7PX37_BRACI</name>
<sequence>MESFFRVDIKDGKSSHFWFDNWLGQGRLIDVIGPTGTTYLGIRRHAKVSEAVTPEGWSIRGRRSRRFLELHASILERETSRPEKGRDTVLWKHGNDDYQDHFSTKSMWEQIRSKRTVVEWSRVVWFTQGVPRFVFITWLAMKNRLSTCDRMRQWGMVRM</sequence>
<evidence type="ECO:0000313" key="2">
    <source>
        <dbReference type="EMBL" id="KAG2258745.1"/>
    </source>
</evidence>
<dbReference type="Pfam" id="PF13966">
    <property type="entry name" value="zf-RVT"/>
    <property type="match status" value="1"/>
</dbReference>
<feature type="domain" description="Reverse transcriptase zinc-binding" evidence="1">
    <location>
        <begin position="102"/>
        <end position="156"/>
    </location>
</feature>
<keyword evidence="3" id="KW-1185">Reference proteome</keyword>
<dbReference type="EMBL" id="JAAMPC010000015">
    <property type="protein sequence ID" value="KAG2258745.1"/>
    <property type="molecule type" value="Genomic_DNA"/>
</dbReference>
<gene>
    <name evidence="2" type="ORF">Bca52824_078039</name>
</gene>
<evidence type="ECO:0000259" key="1">
    <source>
        <dbReference type="Pfam" id="PF13966"/>
    </source>
</evidence>
<comment type="caution">
    <text evidence="2">The sequence shown here is derived from an EMBL/GenBank/DDBJ whole genome shotgun (WGS) entry which is preliminary data.</text>
</comment>
<dbReference type="OrthoDB" id="1938625at2759"/>
<proteinExistence type="predicted"/>
<dbReference type="Proteomes" id="UP000886595">
    <property type="component" value="Unassembled WGS sequence"/>
</dbReference>
<reference evidence="2 3" key="1">
    <citation type="submission" date="2020-02" db="EMBL/GenBank/DDBJ databases">
        <authorList>
            <person name="Ma Q."/>
            <person name="Huang Y."/>
            <person name="Song X."/>
            <person name="Pei D."/>
        </authorList>
    </citation>
    <scope>NUCLEOTIDE SEQUENCE [LARGE SCALE GENOMIC DNA]</scope>
    <source>
        <strain evidence="2">Sxm20200214</strain>
        <tissue evidence="2">Leaf</tissue>
    </source>
</reference>
<protein>
    <recommendedName>
        <fullName evidence="1">Reverse transcriptase zinc-binding domain-containing protein</fullName>
    </recommendedName>
</protein>